<evidence type="ECO:0000259" key="5">
    <source>
        <dbReference type="Pfam" id="PF00501"/>
    </source>
</evidence>
<dbReference type="Gene3D" id="3.30.300.30">
    <property type="match status" value="1"/>
</dbReference>
<dbReference type="InterPro" id="IPR042099">
    <property type="entry name" value="ANL_N_sf"/>
</dbReference>
<keyword evidence="2" id="KW-0436">Ligase</keyword>
<keyword evidence="3" id="KW-0276">Fatty acid metabolism</keyword>
<evidence type="ECO:0000256" key="3">
    <source>
        <dbReference type="ARBA" id="ARBA00022832"/>
    </source>
</evidence>
<protein>
    <recommendedName>
        <fullName evidence="5">AMP-dependent synthetase/ligase domain-containing protein</fullName>
    </recommendedName>
</protein>
<dbReference type="Pfam" id="PF00501">
    <property type="entry name" value="AMP-binding"/>
    <property type="match status" value="1"/>
</dbReference>
<dbReference type="PANTHER" id="PTHR43859">
    <property type="entry name" value="ACYL-ACTIVATING ENZYME"/>
    <property type="match status" value="1"/>
</dbReference>
<dbReference type="InterPro" id="IPR045851">
    <property type="entry name" value="AMP-bd_C_sf"/>
</dbReference>
<dbReference type="Proteomes" id="UP000285092">
    <property type="component" value="Unassembled WGS sequence"/>
</dbReference>
<dbReference type="Gene3D" id="3.40.50.12780">
    <property type="entry name" value="N-terminal domain of ligase-like"/>
    <property type="match status" value="1"/>
</dbReference>
<evidence type="ECO:0000313" key="6">
    <source>
        <dbReference type="EMBL" id="RIV80011.1"/>
    </source>
</evidence>
<evidence type="ECO:0000313" key="7">
    <source>
        <dbReference type="Proteomes" id="UP000285092"/>
    </source>
</evidence>
<dbReference type="GO" id="GO:0006631">
    <property type="term" value="P:fatty acid metabolic process"/>
    <property type="evidence" value="ECO:0007669"/>
    <property type="project" value="UniProtKB-KW"/>
</dbReference>
<comment type="similarity">
    <text evidence="1">Belongs to the ATP-dependent AMP-binding enzyme family.</text>
</comment>
<proteinExistence type="inferred from homology"/>
<feature type="domain" description="AMP-dependent synthetase/ligase" evidence="5">
    <location>
        <begin position="1"/>
        <end position="101"/>
    </location>
</feature>
<comment type="caution">
    <text evidence="6">The sequence shown here is derived from an EMBL/GenBank/DDBJ whole genome shotgun (WGS) entry which is preliminary data.</text>
</comment>
<evidence type="ECO:0000256" key="2">
    <source>
        <dbReference type="ARBA" id="ARBA00022598"/>
    </source>
</evidence>
<dbReference type="InterPro" id="IPR000873">
    <property type="entry name" value="AMP-dep_synth/lig_dom"/>
</dbReference>
<reference evidence="6 7" key="1">
    <citation type="submission" date="2018-08" db="EMBL/GenBank/DDBJ databases">
        <title>Altererythrobacter sp.Ery1 and Ery12, the genome sequencing of novel strains in genus Alterythrobacter.</title>
        <authorList>
            <person name="Cheng H."/>
            <person name="Wu Y.-H."/>
            <person name="Fang C."/>
            <person name="Xu X.-W."/>
        </authorList>
    </citation>
    <scope>NUCLEOTIDE SEQUENCE [LARGE SCALE GENOMIC DNA]</scope>
    <source>
        <strain evidence="6 7">Ery1</strain>
    </source>
</reference>
<organism evidence="6 7">
    <name type="scientific">Pelagerythrobacter aerophilus</name>
    <dbReference type="NCBI Taxonomy" id="2306995"/>
    <lineage>
        <taxon>Bacteria</taxon>
        <taxon>Pseudomonadati</taxon>
        <taxon>Pseudomonadota</taxon>
        <taxon>Alphaproteobacteria</taxon>
        <taxon>Sphingomonadales</taxon>
        <taxon>Erythrobacteraceae</taxon>
        <taxon>Pelagerythrobacter</taxon>
    </lineage>
</organism>
<evidence type="ECO:0000256" key="1">
    <source>
        <dbReference type="ARBA" id="ARBA00006432"/>
    </source>
</evidence>
<dbReference type="EMBL" id="QXFK01000012">
    <property type="protein sequence ID" value="RIV80011.1"/>
    <property type="molecule type" value="Genomic_DNA"/>
</dbReference>
<dbReference type="AlphaFoldDB" id="A0A418NL11"/>
<dbReference type="SUPFAM" id="SSF56801">
    <property type="entry name" value="Acetyl-CoA synthetase-like"/>
    <property type="match status" value="1"/>
</dbReference>
<sequence length="199" mass="21914">MVIGGSAVPANMIKRFQSKGVEVRQAWGMTETSPLGLSAALKPHQLALPEADRLALQCKQGRPQFGMEFRVADKDGHEVTHDGKSIGSLLVRGPWVAAQYFNAEDADTHEQHPGWFDTGDVVTIDKDSFIQIVDRNKDLIKSGGEWISSIELENIAQDHPAIKEAAIVAVPDMGGRLQPRETALIPWLRDTGGVRRRTR</sequence>
<dbReference type="PANTHER" id="PTHR43859:SF4">
    <property type="entry name" value="BUTANOATE--COA LIGASE AAE1-RELATED"/>
    <property type="match status" value="1"/>
</dbReference>
<dbReference type="GO" id="GO:0016874">
    <property type="term" value="F:ligase activity"/>
    <property type="evidence" value="ECO:0007669"/>
    <property type="project" value="UniProtKB-KW"/>
</dbReference>
<gene>
    <name evidence="6" type="ORF">D2V04_03530</name>
</gene>
<keyword evidence="4" id="KW-0443">Lipid metabolism</keyword>
<evidence type="ECO:0000256" key="4">
    <source>
        <dbReference type="ARBA" id="ARBA00023098"/>
    </source>
</evidence>
<dbReference type="OrthoDB" id="7415522at2"/>
<name>A0A418NL11_9SPHN</name>
<keyword evidence="7" id="KW-1185">Reference proteome</keyword>
<accession>A0A418NL11</accession>